<dbReference type="GeneID" id="30994939"/>
<evidence type="ECO:0000259" key="3">
    <source>
        <dbReference type="Pfam" id="PF00501"/>
    </source>
</evidence>
<proteinExistence type="predicted"/>
<dbReference type="EMBL" id="KV454538">
    <property type="protein sequence ID" value="ODV69460.1"/>
    <property type="molecule type" value="Genomic_DNA"/>
</dbReference>
<dbReference type="PANTHER" id="PTHR43272">
    <property type="entry name" value="LONG-CHAIN-FATTY-ACID--COA LIGASE"/>
    <property type="match status" value="1"/>
</dbReference>
<reference evidence="5" key="1">
    <citation type="submission" date="2016-05" db="EMBL/GenBank/DDBJ databases">
        <title>Comparative genomics of biotechnologically important yeasts.</title>
        <authorList>
            <consortium name="DOE Joint Genome Institute"/>
            <person name="Riley R."/>
            <person name="Haridas S."/>
            <person name="Wolfe K.H."/>
            <person name="Lopes M.R."/>
            <person name="Hittinger C.T."/>
            <person name="Goker M."/>
            <person name="Salamov A."/>
            <person name="Wisecaver J."/>
            <person name="Long T.M."/>
            <person name="Aerts A.L."/>
            <person name="Barry K."/>
            <person name="Choi C."/>
            <person name="Clum A."/>
            <person name="Coughlan A.Y."/>
            <person name="Deshpande S."/>
            <person name="Douglass A.P."/>
            <person name="Hanson S.J."/>
            <person name="Klenk H.-P."/>
            <person name="Labutti K."/>
            <person name="Lapidus A."/>
            <person name="Lindquist E."/>
            <person name="Lipzen A."/>
            <person name="Meier-Kolthoff J.P."/>
            <person name="Ohm R.A."/>
            <person name="Otillar R.P."/>
            <person name="Pangilinan J."/>
            <person name="Peng Y."/>
            <person name="Rokas A."/>
            <person name="Rosa C.A."/>
            <person name="Scheuner C."/>
            <person name="Sibirny A.A."/>
            <person name="Slot J.C."/>
            <person name="Stielow J.B."/>
            <person name="Sun H."/>
            <person name="Kurtzman C.P."/>
            <person name="Blackwell M."/>
            <person name="Grigoriev I.V."/>
            <person name="Jeffries T.W."/>
        </authorList>
    </citation>
    <scope>NUCLEOTIDE SEQUENCE [LARGE SCALE GENOMIC DNA]</scope>
    <source>
        <strain evidence="5">NRRL Y-1933</strain>
    </source>
</reference>
<evidence type="ECO:0000256" key="1">
    <source>
        <dbReference type="ARBA" id="ARBA00022741"/>
    </source>
</evidence>
<evidence type="ECO:0000313" key="4">
    <source>
        <dbReference type="EMBL" id="ODV69460.1"/>
    </source>
</evidence>
<dbReference type="OrthoDB" id="1700726at2759"/>
<keyword evidence="5" id="KW-1185">Reference proteome</keyword>
<feature type="domain" description="AMP-dependent synthetase/ligase" evidence="3">
    <location>
        <begin position="175"/>
        <end position="559"/>
    </location>
</feature>
<dbReference type="InterPro" id="IPR042099">
    <property type="entry name" value="ANL_N_sf"/>
</dbReference>
<gene>
    <name evidence="4" type="ORF">HYPBUDRAFT_151221</name>
</gene>
<dbReference type="GO" id="GO:0016020">
    <property type="term" value="C:membrane"/>
    <property type="evidence" value="ECO:0007669"/>
    <property type="project" value="TreeGrafter"/>
</dbReference>
<evidence type="ECO:0000256" key="2">
    <source>
        <dbReference type="ARBA" id="ARBA00022840"/>
    </source>
</evidence>
<dbReference type="RefSeq" id="XP_020078527.1">
    <property type="nucleotide sequence ID" value="XM_020220389.1"/>
</dbReference>
<dbReference type="PANTHER" id="PTHR43272:SF33">
    <property type="entry name" value="AMP-BINDING DOMAIN-CONTAINING PROTEIN-RELATED"/>
    <property type="match status" value="1"/>
</dbReference>
<dbReference type="Pfam" id="PF00501">
    <property type="entry name" value="AMP-binding"/>
    <property type="match status" value="1"/>
</dbReference>
<accession>A0A1E4RQB0</accession>
<keyword evidence="2" id="KW-0067">ATP-binding</keyword>
<dbReference type="GO" id="GO:0005524">
    <property type="term" value="F:ATP binding"/>
    <property type="evidence" value="ECO:0007669"/>
    <property type="project" value="UniProtKB-KW"/>
</dbReference>
<name>A0A1E4RQB0_9ASCO</name>
<dbReference type="InterPro" id="IPR000873">
    <property type="entry name" value="AMP-dep_synth/lig_dom"/>
</dbReference>
<dbReference type="Gene3D" id="3.40.50.12780">
    <property type="entry name" value="N-terminal domain of ligase-like"/>
    <property type="match status" value="1"/>
</dbReference>
<dbReference type="STRING" id="984485.A0A1E4RQB0"/>
<evidence type="ECO:0000313" key="5">
    <source>
        <dbReference type="Proteomes" id="UP000095085"/>
    </source>
</evidence>
<keyword evidence="1" id="KW-0547">Nucleotide-binding</keyword>
<dbReference type="SUPFAM" id="SSF56801">
    <property type="entry name" value="Acetyl-CoA synthetase-like"/>
    <property type="match status" value="1"/>
</dbReference>
<dbReference type="Proteomes" id="UP000095085">
    <property type="component" value="Unassembled WGS sequence"/>
</dbReference>
<dbReference type="GO" id="GO:0005783">
    <property type="term" value="C:endoplasmic reticulum"/>
    <property type="evidence" value="ECO:0007669"/>
    <property type="project" value="TreeGrafter"/>
</dbReference>
<organism evidence="4 5">
    <name type="scientific">Hyphopichia burtonii NRRL Y-1933</name>
    <dbReference type="NCBI Taxonomy" id="984485"/>
    <lineage>
        <taxon>Eukaryota</taxon>
        <taxon>Fungi</taxon>
        <taxon>Dikarya</taxon>
        <taxon>Ascomycota</taxon>
        <taxon>Saccharomycotina</taxon>
        <taxon>Pichiomycetes</taxon>
        <taxon>Debaryomycetaceae</taxon>
        <taxon>Hyphopichia</taxon>
    </lineage>
</organism>
<dbReference type="GO" id="GO:0004467">
    <property type="term" value="F:long-chain fatty acid-CoA ligase activity"/>
    <property type="evidence" value="ECO:0007669"/>
    <property type="project" value="TreeGrafter"/>
</dbReference>
<sequence>MTTNEQQAPLAPKDSPYLFDLSKTNLPIDEVFDRYLPVPREQCGNSVPISDTKEEGYSSIFQNSFSPGNVKEALAKEFLTVHSSISTMLKFHLDKQCLGVRKYDHDYHTLADEYSYITYREMNEQKINLGSGLLYLLQHNPFKDSSKYRSHEKIDRHHLDFDKYDEKDLSFILTIFGPNRPEWVISDVMCASFSITNTALYDTLGPDSSLFILSETESPVVVASKNHIHSLIDLKAKHPEQLGNLISIVSMDPLNLKTNAADQTLVNLARKYNITLFDFEQVVHVGKMFPSLELPPRPENVFTISYTSGTSGSKPKGVVLTHKNAASGILLLSMKNPKNKVKRGFSFLPLAHIFEREFVCLYLIHGYTVGYPRHGGTPLTLIDDLKRFKPTQMANVPRILTKFESALKSATFKAKSPIVSKLYTHIINSKIEWQSEYDGATGTHAFYDKVFISKLRKGLGFDNMETLITGSAPISPSTIKFLRAALNIGIMQGYGLTESFAGFCASNPFDKDPGSCGPTYPTTEIRVKEIPEMGYTANDPQGARGELLLRGPQIFRGYFNNEEETSKALDSDGWFHTGDIALISKDHGRLYIIDRVKSFFKLAQGEYITPEKVENQYLSNNPILTQCYVYGNSLHHYLVAVIGVDVHGIKKFLVSHCGLKHEAVSKLSGELVLENLIKKENRVKLIQYLNKHVPHLQGFERIQNVYIEFEPLTADRQLLTPTTKIKRPFCAKFFKSQLENMYEEGPIGHRSRI</sequence>
<protein>
    <submittedName>
        <fullName evidence="4">Acetyl-CoA synthetase-like protein</fullName>
    </submittedName>
</protein>
<dbReference type="AlphaFoldDB" id="A0A1E4RQB0"/>